<evidence type="ECO:0000313" key="1">
    <source>
        <dbReference type="EMBL" id="KAK8494580.1"/>
    </source>
</evidence>
<reference evidence="1 2" key="1">
    <citation type="journal article" date="2024" name="G3 (Bethesda)">
        <title>Genome assembly of Hibiscus sabdariffa L. provides insights into metabolisms of medicinal natural products.</title>
        <authorList>
            <person name="Kim T."/>
        </authorList>
    </citation>
    <scope>NUCLEOTIDE SEQUENCE [LARGE SCALE GENOMIC DNA]</scope>
    <source>
        <strain evidence="1">TK-2024</strain>
        <tissue evidence="1">Old leaves</tissue>
    </source>
</reference>
<organism evidence="1 2">
    <name type="scientific">Hibiscus sabdariffa</name>
    <name type="common">roselle</name>
    <dbReference type="NCBI Taxonomy" id="183260"/>
    <lineage>
        <taxon>Eukaryota</taxon>
        <taxon>Viridiplantae</taxon>
        <taxon>Streptophyta</taxon>
        <taxon>Embryophyta</taxon>
        <taxon>Tracheophyta</taxon>
        <taxon>Spermatophyta</taxon>
        <taxon>Magnoliopsida</taxon>
        <taxon>eudicotyledons</taxon>
        <taxon>Gunneridae</taxon>
        <taxon>Pentapetalae</taxon>
        <taxon>rosids</taxon>
        <taxon>malvids</taxon>
        <taxon>Malvales</taxon>
        <taxon>Malvaceae</taxon>
        <taxon>Malvoideae</taxon>
        <taxon>Hibiscus</taxon>
    </lineage>
</organism>
<keyword evidence="2" id="KW-1185">Reference proteome</keyword>
<sequence length="154" mass="17317">MSCSRQPKLAIVCLQQGMIFKINNRQPAITLHLEPAITPIETARDNFIVNQRPTVVTEERLNLVNSEVSKYRISTGNLLIQINICQFHVAVETTSNCHSNFDCRNTNRNSQELIGRYPSINKSGKGSFRSSDILVAKHLGILRILRDDSSSAQH</sequence>
<gene>
    <name evidence="1" type="ORF">V6N12_047085</name>
</gene>
<evidence type="ECO:0000313" key="2">
    <source>
        <dbReference type="Proteomes" id="UP001472677"/>
    </source>
</evidence>
<name>A0ABR2ALP6_9ROSI</name>
<dbReference type="Proteomes" id="UP001472677">
    <property type="component" value="Unassembled WGS sequence"/>
</dbReference>
<accession>A0ABR2ALP6</accession>
<dbReference type="EMBL" id="JBBPBM010000524">
    <property type="protein sequence ID" value="KAK8494580.1"/>
    <property type="molecule type" value="Genomic_DNA"/>
</dbReference>
<proteinExistence type="predicted"/>
<protein>
    <submittedName>
        <fullName evidence="1">Uncharacterized protein</fullName>
    </submittedName>
</protein>
<comment type="caution">
    <text evidence="1">The sequence shown here is derived from an EMBL/GenBank/DDBJ whole genome shotgun (WGS) entry which is preliminary data.</text>
</comment>